<reference evidence="1 2" key="1">
    <citation type="submission" date="2018-06" db="EMBL/GenBank/DDBJ databases">
        <authorList>
            <consortium name="Pathogen Informatics"/>
            <person name="Doyle S."/>
        </authorList>
    </citation>
    <scope>NUCLEOTIDE SEQUENCE [LARGE SCALE GENOMIC DNA]</scope>
    <source>
        <strain evidence="1 2">NCTC12360</strain>
    </source>
</reference>
<evidence type="ECO:0000313" key="2">
    <source>
        <dbReference type="Proteomes" id="UP000254807"/>
    </source>
</evidence>
<sequence length="315" mass="36065">MRLREIQKVIEENLPYLSNIEFEHVNSGYKTKRYSEIFLSIINLEKLGFIDKPYKELFDNDLLVNSSKSEYVIFSQDKKNIFVRNVNQIKYKSESCLELIKQNLHSEIEDQHSLVISLPNRELTFSEFNEIVGTLNETLRLLKILPDFQSDIRLNNFDVGSEWLIVSFIADRAVKLFGKLTTIVQRTQVGIRQNRALESQLETLDLDAKTLADFKAATAKANAKINEDLAKRFLEEENLDNTGEILNQMSKVIENTDKLMNIGVGFEASITAANEVANSFPPLIEQKKLDRVKAIGTIKKIDTNTNIDESVEEDN</sequence>
<protein>
    <submittedName>
        <fullName evidence="1">Uncharacterized protein</fullName>
    </submittedName>
</protein>
<dbReference type="Proteomes" id="UP000254807">
    <property type="component" value="Unassembled WGS sequence"/>
</dbReference>
<dbReference type="EMBL" id="UFYW01000001">
    <property type="protein sequence ID" value="STD84266.1"/>
    <property type="molecule type" value="Genomic_DNA"/>
</dbReference>
<organism evidence="1 2">
    <name type="scientific">Enterococcus gallinarum</name>
    <dbReference type="NCBI Taxonomy" id="1353"/>
    <lineage>
        <taxon>Bacteria</taxon>
        <taxon>Bacillati</taxon>
        <taxon>Bacillota</taxon>
        <taxon>Bacilli</taxon>
        <taxon>Lactobacillales</taxon>
        <taxon>Enterococcaceae</taxon>
        <taxon>Enterococcus</taxon>
    </lineage>
</organism>
<accession>A0A376H1W8</accession>
<dbReference type="RefSeq" id="WP_060815364.1">
    <property type="nucleotide sequence ID" value="NZ_CAJSYR010000009.1"/>
</dbReference>
<proteinExistence type="predicted"/>
<keyword evidence="2" id="KW-1185">Reference proteome</keyword>
<gene>
    <name evidence="1" type="ORF">NCTC12360_02795</name>
</gene>
<dbReference type="OrthoDB" id="2050388at2"/>
<name>A0A376H1W8_ENTGA</name>
<evidence type="ECO:0000313" key="1">
    <source>
        <dbReference type="EMBL" id="STD84266.1"/>
    </source>
</evidence>
<dbReference type="AlphaFoldDB" id="A0A376H1W8"/>